<proteinExistence type="predicted"/>
<dbReference type="GO" id="GO:0003964">
    <property type="term" value="F:RNA-directed DNA polymerase activity"/>
    <property type="evidence" value="ECO:0007669"/>
    <property type="project" value="UniProtKB-KW"/>
</dbReference>
<accession>A0A9R1WUU9</accession>
<protein>
    <recommendedName>
        <fullName evidence="11">Reverse transcriptase RNase H-like domain-containing protein</fullName>
    </recommendedName>
</protein>
<evidence type="ECO:0000256" key="2">
    <source>
        <dbReference type="ARBA" id="ARBA00022695"/>
    </source>
</evidence>
<organism evidence="9 10">
    <name type="scientific">Lactuca sativa</name>
    <name type="common">Garden lettuce</name>
    <dbReference type="NCBI Taxonomy" id="4236"/>
    <lineage>
        <taxon>Eukaryota</taxon>
        <taxon>Viridiplantae</taxon>
        <taxon>Streptophyta</taxon>
        <taxon>Embryophyta</taxon>
        <taxon>Tracheophyta</taxon>
        <taxon>Spermatophyta</taxon>
        <taxon>Magnoliopsida</taxon>
        <taxon>eudicotyledons</taxon>
        <taxon>Gunneridae</taxon>
        <taxon>Pentapetalae</taxon>
        <taxon>asterids</taxon>
        <taxon>campanulids</taxon>
        <taxon>Asterales</taxon>
        <taxon>Asteraceae</taxon>
        <taxon>Cichorioideae</taxon>
        <taxon>Cichorieae</taxon>
        <taxon>Lactucinae</taxon>
        <taxon>Lactuca</taxon>
    </lineage>
</organism>
<keyword evidence="6" id="KW-0695">RNA-directed DNA polymerase</keyword>
<dbReference type="Pfam" id="PF17917">
    <property type="entry name" value="RT_RNaseH"/>
    <property type="match status" value="1"/>
</dbReference>
<dbReference type="InterPro" id="IPR043502">
    <property type="entry name" value="DNA/RNA_pol_sf"/>
</dbReference>
<sequence>MNPVMVKKHDGTWRMCIDYADLNKSCPKDCYPLPEINQKVESLQGFKLKCFLDAYKGYHQILMSKEDEEKTDFYIDHGTNIKVYVDDMVVKSLGEERLLEDVEEMLKTLEKQFPLDTSSKGNPPALKGRYAQTANIGLSNPRTLQVYLVASNKAISSVLVLEREGRQLSVYVVSRALQGPKINYPVLEKLVLALVYAARCLRRYFQEHQVEVLTSYSIKQVLLKPEMIGHLAKWAIKLGEHNISYHPCTSIKCQALPDFLLEIPDETKLIA</sequence>
<dbReference type="PANTHER" id="PTHR24559">
    <property type="entry name" value="TRANSPOSON TY3-I GAG-POL POLYPROTEIN"/>
    <property type="match status" value="1"/>
</dbReference>
<dbReference type="GO" id="GO:0016787">
    <property type="term" value="F:hydrolase activity"/>
    <property type="evidence" value="ECO:0007669"/>
    <property type="project" value="UniProtKB-KW"/>
</dbReference>
<dbReference type="Gene3D" id="3.30.70.270">
    <property type="match status" value="1"/>
</dbReference>
<feature type="domain" description="Reverse transcriptase" evidence="7">
    <location>
        <begin position="6"/>
        <end position="76"/>
    </location>
</feature>
<evidence type="ECO:0000259" key="7">
    <source>
        <dbReference type="Pfam" id="PF00078"/>
    </source>
</evidence>
<name>A0A9R1WUU9_LACSA</name>
<keyword evidence="1" id="KW-0808">Transferase</keyword>
<evidence type="ECO:0000313" key="10">
    <source>
        <dbReference type="Proteomes" id="UP000235145"/>
    </source>
</evidence>
<gene>
    <name evidence="9" type="ORF">LSAT_V11C900458300</name>
</gene>
<keyword evidence="4" id="KW-0255">Endonuclease</keyword>
<evidence type="ECO:0000256" key="6">
    <source>
        <dbReference type="ARBA" id="ARBA00022918"/>
    </source>
</evidence>
<dbReference type="Pfam" id="PF00078">
    <property type="entry name" value="RVT_1"/>
    <property type="match status" value="1"/>
</dbReference>
<evidence type="ECO:0000259" key="8">
    <source>
        <dbReference type="Pfam" id="PF17917"/>
    </source>
</evidence>
<keyword evidence="5" id="KW-0378">Hydrolase</keyword>
<evidence type="ECO:0008006" key="11">
    <source>
        <dbReference type="Google" id="ProtNLM"/>
    </source>
</evidence>
<reference evidence="9 10" key="1">
    <citation type="journal article" date="2017" name="Nat. Commun.">
        <title>Genome assembly with in vitro proximity ligation data and whole-genome triplication in lettuce.</title>
        <authorList>
            <person name="Reyes-Chin-Wo S."/>
            <person name="Wang Z."/>
            <person name="Yang X."/>
            <person name="Kozik A."/>
            <person name="Arikit S."/>
            <person name="Song C."/>
            <person name="Xia L."/>
            <person name="Froenicke L."/>
            <person name="Lavelle D.O."/>
            <person name="Truco M.J."/>
            <person name="Xia R."/>
            <person name="Zhu S."/>
            <person name="Xu C."/>
            <person name="Xu H."/>
            <person name="Xu X."/>
            <person name="Cox K."/>
            <person name="Korf I."/>
            <person name="Meyers B.C."/>
            <person name="Michelmore R.W."/>
        </authorList>
    </citation>
    <scope>NUCLEOTIDE SEQUENCE [LARGE SCALE GENOMIC DNA]</scope>
    <source>
        <strain evidence="10">cv. Salinas</strain>
        <tissue evidence="9">Seedlings</tissue>
    </source>
</reference>
<dbReference type="PANTHER" id="PTHR24559:SF444">
    <property type="entry name" value="REVERSE TRANSCRIPTASE DOMAIN-CONTAINING PROTEIN"/>
    <property type="match status" value="1"/>
</dbReference>
<evidence type="ECO:0000256" key="4">
    <source>
        <dbReference type="ARBA" id="ARBA00022759"/>
    </source>
</evidence>
<dbReference type="AlphaFoldDB" id="A0A9R1WUU9"/>
<evidence type="ECO:0000256" key="5">
    <source>
        <dbReference type="ARBA" id="ARBA00022801"/>
    </source>
</evidence>
<dbReference type="Proteomes" id="UP000235145">
    <property type="component" value="Unassembled WGS sequence"/>
</dbReference>
<evidence type="ECO:0000313" key="9">
    <source>
        <dbReference type="EMBL" id="KAJ0188254.1"/>
    </source>
</evidence>
<dbReference type="InterPro" id="IPR043128">
    <property type="entry name" value="Rev_trsase/Diguanyl_cyclase"/>
</dbReference>
<evidence type="ECO:0000256" key="3">
    <source>
        <dbReference type="ARBA" id="ARBA00022722"/>
    </source>
</evidence>
<dbReference type="EMBL" id="NBSK02000009">
    <property type="protein sequence ID" value="KAJ0188254.1"/>
    <property type="molecule type" value="Genomic_DNA"/>
</dbReference>
<keyword evidence="10" id="KW-1185">Reference proteome</keyword>
<dbReference type="SUPFAM" id="SSF56672">
    <property type="entry name" value="DNA/RNA polymerases"/>
    <property type="match status" value="1"/>
</dbReference>
<keyword evidence="3" id="KW-0540">Nuclease</keyword>
<keyword evidence="2" id="KW-0548">Nucleotidyltransferase</keyword>
<dbReference type="GO" id="GO:0004519">
    <property type="term" value="F:endonuclease activity"/>
    <property type="evidence" value="ECO:0007669"/>
    <property type="project" value="UniProtKB-KW"/>
</dbReference>
<evidence type="ECO:0000256" key="1">
    <source>
        <dbReference type="ARBA" id="ARBA00022679"/>
    </source>
</evidence>
<comment type="caution">
    <text evidence="9">The sequence shown here is derived from an EMBL/GenBank/DDBJ whole genome shotgun (WGS) entry which is preliminary data.</text>
</comment>
<dbReference type="CDD" id="cd01647">
    <property type="entry name" value="RT_LTR"/>
    <property type="match status" value="1"/>
</dbReference>
<dbReference type="InterPro" id="IPR000477">
    <property type="entry name" value="RT_dom"/>
</dbReference>
<dbReference type="InterPro" id="IPR041373">
    <property type="entry name" value="RT_RNaseH"/>
</dbReference>
<dbReference type="InterPro" id="IPR053134">
    <property type="entry name" value="RNA-dir_DNA_polymerase"/>
</dbReference>
<feature type="domain" description="Reverse transcriptase RNase H-like" evidence="8">
    <location>
        <begin position="143"/>
        <end position="240"/>
    </location>
</feature>